<dbReference type="EMBL" id="CP129970">
    <property type="protein sequence ID" value="WKK83567.2"/>
    <property type="molecule type" value="Genomic_DNA"/>
</dbReference>
<evidence type="ECO:0000313" key="2">
    <source>
        <dbReference type="Proteomes" id="UP001244443"/>
    </source>
</evidence>
<accession>A0AA49GFS4</accession>
<sequence>MANNHDIETYSKLGEGINFYLSESFHYLNEVLIYEYASIIFSKYIDKIDPTEADRKLIENLSLPDNPVELLQTDSIEAISDETASQMAASWETAQQKARLGQHSFGHQHEINSIEILGHLNNFGFFIETLVNRHLLFLNHINEIDNLSYSRISTARIIDRLIYIFKDDLKLNKVQINEIVNLFSLRNKTVHYTPDNAKALKPKLSELLKIWKQTKKVVEMLEKKEKFSEDNFSELLEQNINKIIQRWK</sequence>
<protein>
    <submittedName>
        <fullName evidence="1">Uncharacterized protein</fullName>
    </submittedName>
</protein>
<dbReference type="RefSeq" id="WP_308357174.1">
    <property type="nucleotide sequence ID" value="NZ_CP129970.2"/>
</dbReference>
<proteinExistence type="predicted"/>
<keyword evidence="2" id="KW-1185">Reference proteome</keyword>
<name>A0AA49GFS4_9BACT</name>
<dbReference type="AlphaFoldDB" id="A0AA49GFS4"/>
<reference evidence="1" key="1">
    <citation type="submission" date="2023-08" db="EMBL/GenBank/DDBJ databases">
        <title>Comparative genomics and taxonomic characterization of three novel marine species of genus Marivirga.</title>
        <authorList>
            <person name="Muhammad N."/>
            <person name="Kim S.-G."/>
        </authorList>
    </citation>
    <scope>NUCLEOTIDE SEQUENCE [LARGE SCALE GENOMIC DNA]</scope>
    <source>
        <strain evidence="1">ABR2-2</strain>
    </source>
</reference>
<evidence type="ECO:0000313" key="1">
    <source>
        <dbReference type="EMBL" id="WKK83567.2"/>
    </source>
</evidence>
<gene>
    <name evidence="1" type="ORF">QYS48_14790</name>
</gene>
<dbReference type="Proteomes" id="UP001244443">
    <property type="component" value="Chromosome"/>
</dbReference>
<organism evidence="1 2">
    <name type="scientific">Marivirga arenosa</name>
    <dbReference type="NCBI Taxonomy" id="3059076"/>
    <lineage>
        <taxon>Bacteria</taxon>
        <taxon>Pseudomonadati</taxon>
        <taxon>Bacteroidota</taxon>
        <taxon>Cytophagia</taxon>
        <taxon>Cytophagales</taxon>
        <taxon>Marivirgaceae</taxon>
        <taxon>Marivirga</taxon>
    </lineage>
</organism>